<evidence type="ECO:0000259" key="1">
    <source>
        <dbReference type="Pfam" id="PF24005"/>
    </source>
</evidence>
<organismHost>
    <name type="scientific">Escherichia coli</name>
    <dbReference type="NCBI Taxonomy" id="562"/>
</organismHost>
<reference evidence="2 3" key="1">
    <citation type="journal article" date="2001" name="J. Bacteriol.">
        <title>Phylogeny of the major head and tail genes of the wide-ranging T4-type bacteriophages.</title>
        <authorList>
            <person name="Tetart F."/>
            <person name="Desplats C."/>
            <person name="Kutateladze M."/>
            <person name="Monod C."/>
            <person name="Ackermann H.W."/>
            <person name="Krisch H.M."/>
        </authorList>
    </citation>
    <scope>NUCLEOTIDE SEQUENCE [LARGE SCALE GENOMIC DNA]</scope>
</reference>
<protein>
    <submittedName>
        <fullName evidence="2">Uncharacterized protein cd.2</fullName>
    </submittedName>
</protein>
<name>Q7Y4T3_BPR69</name>
<dbReference type="Pfam" id="PF24005">
    <property type="entry name" value="DUF7320"/>
    <property type="match status" value="1"/>
</dbReference>
<sequence>MREIERLSETPITVHEFQIKVQEFAQALINKVSERFQDATLRVIQESPRSFLIIVNPKDGDQITSLKLGSDGLVEATRVYGTL</sequence>
<dbReference type="KEGG" id="vg:1494341"/>
<dbReference type="EMBL" id="AY303349">
    <property type="protein sequence ID" value="AAP76124.1"/>
    <property type="molecule type" value="Genomic_DNA"/>
</dbReference>
<dbReference type="InterPro" id="IPR055744">
    <property type="entry name" value="DUF7320"/>
</dbReference>
<organism evidence="2 3">
    <name type="scientific">Escherichia phage RB69</name>
    <name type="common">Bacteriophage RB69</name>
    <dbReference type="NCBI Taxonomy" id="12353"/>
    <lineage>
        <taxon>Viruses</taxon>
        <taxon>Duplodnaviria</taxon>
        <taxon>Heunggongvirae</taxon>
        <taxon>Uroviricota</taxon>
        <taxon>Caudoviricetes</taxon>
        <taxon>Pantevenvirales</taxon>
        <taxon>Straboviridae</taxon>
        <taxon>Tevenvirinae</taxon>
        <taxon>Mosigvirus</taxon>
        <taxon>Mosigvirus RB69</taxon>
    </lineage>
</organism>
<dbReference type="RefSeq" id="NP_861915.1">
    <property type="nucleotide sequence ID" value="NC_004928.1"/>
</dbReference>
<dbReference type="GeneID" id="1494341"/>
<evidence type="ECO:0000313" key="3">
    <source>
        <dbReference type="Proteomes" id="UP000000876"/>
    </source>
</evidence>
<proteinExistence type="predicted"/>
<dbReference type="OrthoDB" id="21614at10239"/>
<reference evidence="2 3" key="2">
    <citation type="submission" date="2003-05" db="EMBL/GenBank/DDBJ databases">
        <title>Enterobacteria phage RB69 complete genome.</title>
        <authorList>
            <person name="Petrov V."/>
            <person name="Nolan J."/>
            <person name="Chin D."/>
            <person name="Letarov A."/>
            <person name="Krisch H.M."/>
            <person name="Karam J.D."/>
        </authorList>
    </citation>
    <scope>NUCLEOTIDE SEQUENCE [LARGE SCALE GENOMIC DNA]</scope>
</reference>
<gene>
    <name evidence="2" type="primary">cd.2</name>
</gene>
<feature type="domain" description="DUF7320" evidence="1">
    <location>
        <begin position="7"/>
        <end position="82"/>
    </location>
</feature>
<evidence type="ECO:0000313" key="2">
    <source>
        <dbReference type="EMBL" id="AAP76124.1"/>
    </source>
</evidence>
<dbReference type="Proteomes" id="UP000000876">
    <property type="component" value="Segment"/>
</dbReference>
<accession>Q7Y4T3</accession>
<keyword evidence="3" id="KW-1185">Reference proteome</keyword>